<dbReference type="InterPro" id="IPR001878">
    <property type="entry name" value="Znf_CCHC"/>
</dbReference>
<dbReference type="GO" id="GO:0071031">
    <property type="term" value="P:nuclear mRNA surveillance of mRNA 3'-end processing"/>
    <property type="evidence" value="ECO:0007669"/>
    <property type="project" value="TreeGrafter"/>
</dbReference>
<reference evidence="12" key="1">
    <citation type="submission" date="2023-08" db="EMBL/GenBank/DDBJ databases">
        <authorList>
            <person name="Alioto T."/>
            <person name="Alioto T."/>
            <person name="Gomez Garrido J."/>
        </authorList>
    </citation>
    <scope>NUCLEOTIDE SEQUENCE</scope>
</reference>
<keyword evidence="6" id="KW-0539">Nucleus</keyword>
<evidence type="ECO:0000256" key="6">
    <source>
        <dbReference type="ARBA" id="ARBA00023242"/>
    </source>
</evidence>
<dbReference type="Pfam" id="PF00098">
    <property type="entry name" value="zf-CCHC"/>
    <property type="match status" value="1"/>
</dbReference>
<dbReference type="EMBL" id="OY660869">
    <property type="protein sequence ID" value="CAJ1058456.1"/>
    <property type="molecule type" value="Genomic_DNA"/>
</dbReference>
<proteinExistence type="predicted"/>
<evidence type="ECO:0000256" key="9">
    <source>
        <dbReference type="PROSITE-ProRule" id="PRU00047"/>
    </source>
</evidence>
<keyword evidence="13" id="KW-1185">Reference proteome</keyword>
<dbReference type="AlphaFoldDB" id="A0AAV1FCL3"/>
<evidence type="ECO:0000256" key="7">
    <source>
        <dbReference type="ARBA" id="ARBA00041190"/>
    </source>
</evidence>
<evidence type="ECO:0000256" key="4">
    <source>
        <dbReference type="ARBA" id="ARBA00022771"/>
    </source>
</evidence>
<feature type="domain" description="CCHC-type" evidence="11">
    <location>
        <begin position="166"/>
        <end position="180"/>
    </location>
</feature>
<feature type="compositionally biased region" description="Basic residues" evidence="10">
    <location>
        <begin position="356"/>
        <end position="366"/>
    </location>
</feature>
<keyword evidence="3" id="KW-0677">Repeat</keyword>
<dbReference type="GO" id="GO:0071035">
    <property type="term" value="P:nuclear polyadenylation-dependent rRNA catabolic process"/>
    <property type="evidence" value="ECO:0007669"/>
    <property type="project" value="TreeGrafter"/>
</dbReference>
<feature type="compositionally biased region" description="Basic and acidic residues" evidence="10">
    <location>
        <begin position="438"/>
        <end position="448"/>
    </location>
</feature>
<evidence type="ECO:0000256" key="3">
    <source>
        <dbReference type="ARBA" id="ARBA00022737"/>
    </source>
</evidence>
<dbReference type="GO" id="GO:0031499">
    <property type="term" value="C:TRAMP complex"/>
    <property type="evidence" value="ECO:0007669"/>
    <property type="project" value="TreeGrafter"/>
</dbReference>
<dbReference type="SUPFAM" id="SSF57756">
    <property type="entry name" value="Retrovirus zinc finger-like domains"/>
    <property type="match status" value="1"/>
</dbReference>
<evidence type="ECO:0000313" key="12">
    <source>
        <dbReference type="EMBL" id="CAJ1058456.1"/>
    </source>
</evidence>
<feature type="domain" description="CCHC-type" evidence="11">
    <location>
        <begin position="144"/>
        <end position="157"/>
    </location>
</feature>
<accession>A0AAV1FCL3</accession>
<dbReference type="GO" id="GO:0071036">
    <property type="term" value="P:nuclear polyadenylation-dependent snoRNA catabolic process"/>
    <property type="evidence" value="ECO:0007669"/>
    <property type="project" value="TreeGrafter"/>
</dbReference>
<dbReference type="InterPro" id="IPR036875">
    <property type="entry name" value="Znf_CCHC_sf"/>
</dbReference>
<organism evidence="12 13">
    <name type="scientific">Xyrichtys novacula</name>
    <name type="common">Pearly razorfish</name>
    <name type="synonym">Hemipteronotus novacula</name>
    <dbReference type="NCBI Taxonomy" id="13765"/>
    <lineage>
        <taxon>Eukaryota</taxon>
        <taxon>Metazoa</taxon>
        <taxon>Chordata</taxon>
        <taxon>Craniata</taxon>
        <taxon>Vertebrata</taxon>
        <taxon>Euteleostomi</taxon>
        <taxon>Actinopterygii</taxon>
        <taxon>Neopterygii</taxon>
        <taxon>Teleostei</taxon>
        <taxon>Neoteleostei</taxon>
        <taxon>Acanthomorphata</taxon>
        <taxon>Eupercaria</taxon>
        <taxon>Labriformes</taxon>
        <taxon>Labridae</taxon>
        <taxon>Xyrichtys</taxon>
    </lineage>
</organism>
<evidence type="ECO:0000256" key="5">
    <source>
        <dbReference type="ARBA" id="ARBA00022833"/>
    </source>
</evidence>
<feature type="compositionally biased region" description="Basic and acidic residues" evidence="10">
    <location>
        <begin position="330"/>
        <end position="343"/>
    </location>
</feature>
<evidence type="ECO:0000256" key="10">
    <source>
        <dbReference type="SAM" id="MobiDB-lite"/>
    </source>
</evidence>
<dbReference type="GO" id="GO:0008270">
    <property type="term" value="F:zinc ion binding"/>
    <property type="evidence" value="ECO:0007669"/>
    <property type="project" value="UniProtKB-KW"/>
</dbReference>
<dbReference type="PANTHER" id="PTHR46543:SF1">
    <property type="entry name" value="ZINC FINGER CCHC DOMAIN-CONTAINING PROTEIN 7"/>
    <property type="match status" value="1"/>
</dbReference>
<dbReference type="PROSITE" id="PS50158">
    <property type="entry name" value="ZF_CCHC"/>
    <property type="match status" value="4"/>
</dbReference>
<evidence type="ECO:0000256" key="1">
    <source>
        <dbReference type="ARBA" id="ARBA00004123"/>
    </source>
</evidence>
<gene>
    <name evidence="12" type="ORF">XNOV1_A032963</name>
</gene>
<feature type="domain" description="CCHC-type" evidence="11">
    <location>
        <begin position="207"/>
        <end position="222"/>
    </location>
</feature>
<name>A0AAV1FCL3_XYRNO</name>
<keyword evidence="4 9" id="KW-0863">Zinc-finger</keyword>
<feature type="domain" description="CCHC-type" evidence="11">
    <location>
        <begin position="254"/>
        <end position="267"/>
    </location>
</feature>
<dbReference type="Gene3D" id="4.10.60.10">
    <property type="entry name" value="Zinc finger, CCHC-type"/>
    <property type="match status" value="2"/>
</dbReference>
<evidence type="ECO:0000256" key="8">
    <source>
        <dbReference type="ARBA" id="ARBA00043023"/>
    </source>
</evidence>
<dbReference type="GO" id="GO:0071039">
    <property type="term" value="P:nuclear polyadenylation-dependent CUT catabolic process"/>
    <property type="evidence" value="ECO:0007669"/>
    <property type="project" value="TreeGrafter"/>
</dbReference>
<dbReference type="GO" id="GO:0003723">
    <property type="term" value="F:RNA binding"/>
    <property type="evidence" value="ECO:0007669"/>
    <property type="project" value="TreeGrafter"/>
</dbReference>
<evidence type="ECO:0000313" key="13">
    <source>
        <dbReference type="Proteomes" id="UP001178508"/>
    </source>
</evidence>
<feature type="compositionally biased region" description="Polar residues" evidence="10">
    <location>
        <begin position="313"/>
        <end position="322"/>
    </location>
</feature>
<dbReference type="SMART" id="SM00343">
    <property type="entry name" value="ZnF_C2HC"/>
    <property type="match status" value="4"/>
</dbReference>
<comment type="subcellular location">
    <subcellularLocation>
        <location evidence="1">Nucleus</location>
    </subcellularLocation>
</comment>
<protein>
    <recommendedName>
        <fullName evidence="7">Zinc finger CCHC domain-containing protein 7</fullName>
    </recommendedName>
    <alternativeName>
        <fullName evidence="8">TRAMP-like complex RNA-binding factor ZCCHC7</fullName>
    </alternativeName>
</protein>
<sequence>MNKEDNGGTDEYFFIEESSSSEDEVKLKFSLQKHHRSCKQAAHLSRESSPPLLLAYTSCRPAPVSRVDFEEEEEEDSDQPIEEWMILGEEEQVGDSNIQLNLSYWNYSEEESEKDAWAVSDKDKYGAEKFQPIRYWVPGNSQTCNICNRMGHLARNCFHLKKCPTCVLCGIRGHIQRDCPGRPCPSCRLPSHCLRPCERPPVWNQHCQRCGLAGHLSDACPDLWRQYHLTVRLEVPQRPSTVDTPQNKRCLAYCYNCSKQGHYGYECIKRRMISGTFPTLPYVCRYDTTDDLLNLRTRDHRRAKELIRAGSFLPNNQKSEAIQDSGEESQPVRERSQTKRETCSRASRMKTWPERRRARREVKRLRREAQARREGGLLGRSCGNFDEEVFPSDPSRSPLLGHMKTLSPSQRKKSVKAGGGRSRRSRETERWKKRGGLKHGDLYPHGDIDISSQNLSQKQRVRHRKR</sequence>
<dbReference type="GO" id="GO:0071038">
    <property type="term" value="P:TRAMP-dependent tRNA surveillance pathway"/>
    <property type="evidence" value="ECO:0007669"/>
    <property type="project" value="TreeGrafter"/>
</dbReference>
<feature type="region of interest" description="Disordered" evidence="10">
    <location>
        <begin position="307"/>
        <end position="466"/>
    </location>
</feature>
<dbReference type="InterPro" id="IPR051644">
    <property type="entry name" value="TRAMP_AT-DNA-binding"/>
</dbReference>
<keyword evidence="5" id="KW-0862">Zinc</keyword>
<keyword evidence="2" id="KW-0479">Metal-binding</keyword>
<dbReference type="PANTHER" id="PTHR46543">
    <property type="entry name" value="ZINC FINGER CCHC DOMAIN-CONTAINING PROTEIN 7"/>
    <property type="match status" value="1"/>
</dbReference>
<evidence type="ECO:0000256" key="2">
    <source>
        <dbReference type="ARBA" id="ARBA00022723"/>
    </source>
</evidence>
<evidence type="ECO:0000259" key="11">
    <source>
        <dbReference type="PROSITE" id="PS50158"/>
    </source>
</evidence>
<dbReference type="Proteomes" id="UP001178508">
    <property type="component" value="Chromosome 6"/>
</dbReference>
<dbReference type="GO" id="GO:0071037">
    <property type="term" value="P:nuclear polyadenylation-dependent snRNA catabolic process"/>
    <property type="evidence" value="ECO:0007669"/>
    <property type="project" value="TreeGrafter"/>
</dbReference>